<comment type="similarity">
    <text evidence="1">Belongs to the CFA/CMAS family.</text>
</comment>
<evidence type="ECO:0000313" key="8">
    <source>
        <dbReference type="Proteomes" id="UP001156836"/>
    </source>
</evidence>
<dbReference type="Proteomes" id="UP001156836">
    <property type="component" value="Unassembled WGS sequence"/>
</dbReference>
<evidence type="ECO:0000259" key="6">
    <source>
        <dbReference type="Pfam" id="PF25371"/>
    </source>
</evidence>
<dbReference type="PANTHER" id="PTHR43667:SF1">
    <property type="entry name" value="CYCLOPROPANE-FATTY-ACYL-PHOSPHOLIPID SYNTHASE"/>
    <property type="match status" value="1"/>
</dbReference>
<dbReference type="CDD" id="cd02440">
    <property type="entry name" value="AdoMet_MTases"/>
    <property type="match status" value="1"/>
</dbReference>
<evidence type="ECO:0000256" key="5">
    <source>
        <dbReference type="ARBA" id="ARBA00023098"/>
    </source>
</evidence>
<comment type="caution">
    <text evidence="7">The sequence shown here is derived from an EMBL/GenBank/DDBJ whole genome shotgun (WGS) entry which is preliminary data.</text>
</comment>
<evidence type="ECO:0000313" key="7">
    <source>
        <dbReference type="EMBL" id="GLS04264.1"/>
    </source>
</evidence>
<dbReference type="InterPro" id="IPR057206">
    <property type="entry name" value="DUF7884"/>
</dbReference>
<dbReference type="Pfam" id="PF25371">
    <property type="entry name" value="DUF7884"/>
    <property type="match status" value="1"/>
</dbReference>
<evidence type="ECO:0000256" key="2">
    <source>
        <dbReference type="ARBA" id="ARBA00022603"/>
    </source>
</evidence>
<keyword evidence="3" id="KW-0808">Transferase</keyword>
<organism evidence="7 8">
    <name type="scientific">Chitiniphilus shinanonensis</name>
    <dbReference type="NCBI Taxonomy" id="553088"/>
    <lineage>
        <taxon>Bacteria</taxon>
        <taxon>Pseudomonadati</taxon>
        <taxon>Pseudomonadota</taxon>
        <taxon>Betaproteobacteria</taxon>
        <taxon>Neisseriales</taxon>
        <taxon>Chitinibacteraceae</taxon>
        <taxon>Chitiniphilus</taxon>
    </lineage>
</organism>
<evidence type="ECO:0000256" key="1">
    <source>
        <dbReference type="ARBA" id="ARBA00010815"/>
    </source>
</evidence>
<dbReference type="SUPFAM" id="SSF53335">
    <property type="entry name" value="S-adenosyl-L-methionine-dependent methyltransferases"/>
    <property type="match status" value="1"/>
</dbReference>
<keyword evidence="4" id="KW-0949">S-adenosyl-L-methionine</keyword>
<proteinExistence type="inferred from homology"/>
<evidence type="ECO:0000256" key="3">
    <source>
        <dbReference type="ARBA" id="ARBA00022679"/>
    </source>
</evidence>
<dbReference type="PIRSF" id="PIRSF003085">
    <property type="entry name" value="CMAS"/>
    <property type="match status" value="1"/>
</dbReference>
<name>A0ABQ6BS02_9NEIS</name>
<keyword evidence="2" id="KW-0489">Methyltransferase</keyword>
<dbReference type="RefSeq" id="WP_018747689.1">
    <property type="nucleotide sequence ID" value="NZ_BSOZ01000015.1"/>
</dbReference>
<dbReference type="PANTHER" id="PTHR43667">
    <property type="entry name" value="CYCLOPROPANE-FATTY-ACYL-PHOSPHOLIPID SYNTHASE"/>
    <property type="match status" value="1"/>
</dbReference>
<keyword evidence="5" id="KW-0443">Lipid metabolism</keyword>
<feature type="domain" description="DUF7884" evidence="6">
    <location>
        <begin position="16"/>
        <end position="86"/>
    </location>
</feature>
<accession>A0ABQ6BS02</accession>
<dbReference type="Pfam" id="PF02353">
    <property type="entry name" value="CMAS"/>
    <property type="match status" value="1"/>
</dbReference>
<dbReference type="Gene3D" id="3.40.50.150">
    <property type="entry name" value="Vaccinia Virus protein VP39"/>
    <property type="match status" value="1"/>
</dbReference>
<dbReference type="InterPro" id="IPR050723">
    <property type="entry name" value="CFA/CMAS"/>
</dbReference>
<dbReference type="InterPro" id="IPR029063">
    <property type="entry name" value="SAM-dependent_MTases_sf"/>
</dbReference>
<reference evidence="8" key="1">
    <citation type="journal article" date="2019" name="Int. J. Syst. Evol. Microbiol.">
        <title>The Global Catalogue of Microorganisms (GCM) 10K type strain sequencing project: providing services to taxonomists for standard genome sequencing and annotation.</title>
        <authorList>
            <consortium name="The Broad Institute Genomics Platform"/>
            <consortium name="The Broad Institute Genome Sequencing Center for Infectious Disease"/>
            <person name="Wu L."/>
            <person name="Ma J."/>
        </authorList>
    </citation>
    <scope>NUCLEOTIDE SEQUENCE [LARGE SCALE GENOMIC DNA]</scope>
    <source>
        <strain evidence="8">NBRC 104970</strain>
    </source>
</reference>
<gene>
    <name evidence="7" type="ORF">GCM10007860_14110</name>
</gene>
<sequence>MFWQALIDDFMSRMQIHAVPVRIQLWNGHAVDLAPEPPVVIRVNSLKGLRHVAHASLDSLGQAYVEGHIDLEGKLLDLIDVAAQLARHSGHAERADNDAPHAHSRELDRDAIQYHYDVSNAFYAQWLDPEMVYSCAYFHTRDDTLEAAQLQKIDHILTKIRLQPGQTLLDIGCGWGALAIRAAKHYGARVLGVTLSENQYEFAQDRIRREGLADRCEVRLLDYRDVTGQFDRITSVGMFEHVGLANLETYFRCINERLADGGVVMNHGITSTDPHSRASPWGGGDFIDRYVFPHGELPHIGLVLQTMSAAGLEATDVENLRHHYALTLHHWAERFEASRDTIRTLAGEERYRIWRVYLAGCAHAFTHEWVALHQVVGIKGQGARPGYPLPLTRDYMYVH</sequence>
<keyword evidence="8" id="KW-1185">Reference proteome</keyword>
<dbReference type="InterPro" id="IPR003333">
    <property type="entry name" value="CMAS"/>
</dbReference>
<protein>
    <submittedName>
        <fullName evidence="7">Cyclopropane-fatty-acyl-phospholipid synthase</fullName>
    </submittedName>
</protein>
<dbReference type="EMBL" id="BSOZ01000015">
    <property type="protein sequence ID" value="GLS04264.1"/>
    <property type="molecule type" value="Genomic_DNA"/>
</dbReference>
<evidence type="ECO:0000256" key="4">
    <source>
        <dbReference type="ARBA" id="ARBA00022691"/>
    </source>
</evidence>